<protein>
    <recommendedName>
        <fullName evidence="3">Polysaccharide biosynthesis protein</fullName>
    </recommendedName>
</protein>
<name>A0A0N9UDG8_SPHMC</name>
<dbReference type="Pfam" id="PF14305">
    <property type="entry name" value="ATPgrasp_TupA"/>
    <property type="match status" value="1"/>
</dbReference>
<dbReference type="Proteomes" id="UP000058074">
    <property type="component" value="Chromosome"/>
</dbReference>
<dbReference type="AlphaFoldDB" id="A0A0N9UDG8"/>
<dbReference type="InterPro" id="IPR029465">
    <property type="entry name" value="ATPgrasp_TupA"/>
</dbReference>
<dbReference type="PATRIC" id="fig|33050.5.peg.3279"/>
<proteinExistence type="predicted"/>
<dbReference type="EMBL" id="CP012700">
    <property type="protein sequence ID" value="ALH81769.1"/>
    <property type="molecule type" value="Genomic_DNA"/>
</dbReference>
<evidence type="ECO:0000313" key="1">
    <source>
        <dbReference type="EMBL" id="ALH81769.1"/>
    </source>
</evidence>
<accession>A0A0N9UDG8</accession>
<dbReference type="OrthoDB" id="9791827at2"/>
<dbReference type="RefSeq" id="WP_084758430.1">
    <property type="nucleotide sequence ID" value="NZ_CP012700.1"/>
</dbReference>
<organism evidence="1 2">
    <name type="scientific">Sphingopyxis macrogoltabida</name>
    <name type="common">Sphingomonas macrogoltabidus</name>
    <dbReference type="NCBI Taxonomy" id="33050"/>
    <lineage>
        <taxon>Bacteria</taxon>
        <taxon>Pseudomonadati</taxon>
        <taxon>Pseudomonadota</taxon>
        <taxon>Alphaproteobacteria</taxon>
        <taxon>Sphingomonadales</taxon>
        <taxon>Sphingomonadaceae</taxon>
        <taxon>Sphingopyxis</taxon>
    </lineage>
</organism>
<reference evidence="1 2" key="1">
    <citation type="journal article" date="2015" name="Genome Announc.">
        <title>Complete Genome Sequence of Polypropylene Glycol- and Polyethylene Glycol-Degrading Sphingopyxis macrogoltabida Strain EY-1.</title>
        <authorList>
            <person name="Ohtsubo Y."/>
            <person name="Nagata Y."/>
            <person name="Numata M."/>
            <person name="Tsuchikane K."/>
            <person name="Hosoyama A."/>
            <person name="Yamazoe A."/>
            <person name="Tsuda M."/>
            <person name="Fujita N."/>
            <person name="Kawai F."/>
        </authorList>
    </citation>
    <scope>NUCLEOTIDE SEQUENCE [LARGE SCALE GENOMIC DNA]</scope>
    <source>
        <strain evidence="1 2">EY-1</strain>
    </source>
</reference>
<evidence type="ECO:0008006" key="3">
    <source>
        <dbReference type="Google" id="ProtNLM"/>
    </source>
</evidence>
<gene>
    <name evidence="1" type="ORF">AN936_15815</name>
</gene>
<evidence type="ECO:0000313" key="2">
    <source>
        <dbReference type="Proteomes" id="UP000058074"/>
    </source>
</evidence>
<sequence>MPALALDPSVAPPRSIPLPARLRVELLYAVRHHRRLRLAAPRRFTELVQWRKLHDRSPAQTELMDKLAAKRIATAQLGEDWIVPTLWTGTELPPTIPFAFPAILKARHGCNQYAVLCTAPGARQWRRIRRTADRWQRAAYGGWLDEWAYRDVPRGLLAEPLLGGRLPLPVDYKIYVFGGVATHVQVHLGRGEQHRWILHDRDWRQLVPARDCPAPPPSLAAMLAAAETLARGTSFLRVDFYDIAGRPYFGEFCLYPGSGLDPFAADWIDVELGALWLAALASVPGPR</sequence>
<dbReference type="KEGG" id="smag:AN936_15815"/>